<evidence type="ECO:0000256" key="2">
    <source>
        <dbReference type="SAM" id="Phobius"/>
    </source>
</evidence>
<dbReference type="RefSeq" id="XP_052749040.1">
    <property type="nucleotide sequence ID" value="XM_052893080.1"/>
</dbReference>
<keyword evidence="4" id="KW-1185">Reference proteome</keyword>
<evidence type="ECO:0000313" key="5">
    <source>
        <dbReference type="RefSeq" id="XP_052749040.1"/>
    </source>
</evidence>
<gene>
    <name evidence="5" type="primary">LOC116412830</name>
</gene>
<dbReference type="GeneID" id="116412830"/>
<evidence type="ECO:0000313" key="4">
    <source>
        <dbReference type="Proteomes" id="UP001652740"/>
    </source>
</evidence>
<sequence length="510" mass="57137">MAKYLFGCLLLCCLSSVCISECTNKNSKDGATLIWKDKKYECNSTLDVVVKEGDVVYIEAERKNHINHAWCLIGNKKYDLDKLYDCIWRTYVTISTEMSTKWIITSLANVNTTNANFTLNNMTYISTICVYNIKVTAREIMTKKIDYEKELWIYFGVAALIVSIIIIAQIYAIVYYKKKGALVSRLDQASASKDTTKTNNRARYIISPHIMGLLTRKEKREQNVETDDDSGSLYETLEDIALGSSDTPLPPPITTLPKPARKFLGVDTPCTIEEKKESKSPTKKNPKKDKEVEIKNRAPLPLPHEMSNEAPPKNSSVKPPTKQKSTLSEKSIKPGKACSPGPSPKLKTEQEVVSQALNDIFKNRSDSILNKQQQKPTPVSKSAMNRKPTATNINTNPSLKVKPKPPVKKPDIVPKSFLTKVNSKRPEPTPQAGPSAVTPQSTLRKHQPIPNPINKPPMPPPPTVSKATPPPSPPPNEVEDIEQEIYTPWGEDWTYESLQPYQLYSNLQNI</sequence>
<keyword evidence="2" id="KW-0812">Transmembrane</keyword>
<feature type="compositionally biased region" description="Polar residues" evidence="1">
    <location>
        <begin position="313"/>
        <end position="329"/>
    </location>
</feature>
<feature type="transmembrane region" description="Helical" evidence="2">
    <location>
        <begin position="151"/>
        <end position="176"/>
    </location>
</feature>
<dbReference type="Proteomes" id="UP001652740">
    <property type="component" value="Unplaced"/>
</dbReference>
<organism evidence="4 5">
    <name type="scientific">Galleria mellonella</name>
    <name type="common">Greater wax moth</name>
    <dbReference type="NCBI Taxonomy" id="7137"/>
    <lineage>
        <taxon>Eukaryota</taxon>
        <taxon>Metazoa</taxon>
        <taxon>Ecdysozoa</taxon>
        <taxon>Arthropoda</taxon>
        <taxon>Hexapoda</taxon>
        <taxon>Insecta</taxon>
        <taxon>Pterygota</taxon>
        <taxon>Neoptera</taxon>
        <taxon>Endopterygota</taxon>
        <taxon>Lepidoptera</taxon>
        <taxon>Glossata</taxon>
        <taxon>Ditrysia</taxon>
        <taxon>Pyraloidea</taxon>
        <taxon>Pyralidae</taxon>
        <taxon>Galleriinae</taxon>
        <taxon>Galleria</taxon>
    </lineage>
</organism>
<evidence type="ECO:0000256" key="1">
    <source>
        <dbReference type="SAM" id="MobiDB-lite"/>
    </source>
</evidence>
<feature type="region of interest" description="Disordered" evidence="1">
    <location>
        <begin position="363"/>
        <end position="484"/>
    </location>
</feature>
<feature type="chain" id="PRO_5046611789" evidence="3">
    <location>
        <begin position="21"/>
        <end position="510"/>
    </location>
</feature>
<proteinExistence type="predicted"/>
<dbReference type="PRINTS" id="PR01217">
    <property type="entry name" value="PRICHEXTENSN"/>
</dbReference>
<reference evidence="5" key="1">
    <citation type="submission" date="2025-08" db="UniProtKB">
        <authorList>
            <consortium name="RefSeq"/>
        </authorList>
    </citation>
    <scope>IDENTIFICATION</scope>
    <source>
        <tissue evidence="5">Whole larvae</tissue>
    </source>
</reference>
<feature type="region of interest" description="Disordered" evidence="1">
    <location>
        <begin position="241"/>
        <end position="351"/>
    </location>
</feature>
<accession>A0ABM3MD41</accession>
<name>A0ABM3MD41_GALME</name>
<feature type="signal peptide" evidence="3">
    <location>
        <begin position="1"/>
        <end position="20"/>
    </location>
</feature>
<keyword evidence="2" id="KW-1133">Transmembrane helix</keyword>
<protein>
    <submittedName>
        <fullName evidence="5">Proteoglycan 4-like</fullName>
    </submittedName>
</protein>
<keyword evidence="2" id="KW-0472">Membrane</keyword>
<feature type="compositionally biased region" description="Pro residues" evidence="1">
    <location>
        <begin position="449"/>
        <end position="476"/>
    </location>
</feature>
<keyword evidence="3" id="KW-0732">Signal</keyword>
<feature type="compositionally biased region" description="Polar residues" evidence="1">
    <location>
        <begin position="366"/>
        <end position="398"/>
    </location>
</feature>
<evidence type="ECO:0000256" key="3">
    <source>
        <dbReference type="SAM" id="SignalP"/>
    </source>
</evidence>